<keyword evidence="1" id="KW-0732">Signal</keyword>
<sequence>MWTVTSETASWAVVWVFLMLKMQPIHMDQNADVQEVVCQPVQSQSLQISSFSYIP</sequence>
<dbReference type="EMBL" id="GBRH01217723">
    <property type="protein sequence ID" value="JAD80172.1"/>
    <property type="molecule type" value="Transcribed_RNA"/>
</dbReference>
<evidence type="ECO:0000313" key="2">
    <source>
        <dbReference type="EMBL" id="JAD80172.1"/>
    </source>
</evidence>
<name>A0A0A9D8V6_ARUDO</name>
<proteinExistence type="predicted"/>
<organism evidence="2">
    <name type="scientific">Arundo donax</name>
    <name type="common">Giant reed</name>
    <name type="synonym">Donax arundinaceus</name>
    <dbReference type="NCBI Taxonomy" id="35708"/>
    <lineage>
        <taxon>Eukaryota</taxon>
        <taxon>Viridiplantae</taxon>
        <taxon>Streptophyta</taxon>
        <taxon>Embryophyta</taxon>
        <taxon>Tracheophyta</taxon>
        <taxon>Spermatophyta</taxon>
        <taxon>Magnoliopsida</taxon>
        <taxon>Liliopsida</taxon>
        <taxon>Poales</taxon>
        <taxon>Poaceae</taxon>
        <taxon>PACMAD clade</taxon>
        <taxon>Arundinoideae</taxon>
        <taxon>Arundineae</taxon>
        <taxon>Arundo</taxon>
    </lineage>
</organism>
<reference evidence="2" key="1">
    <citation type="submission" date="2014-09" db="EMBL/GenBank/DDBJ databases">
        <authorList>
            <person name="Magalhaes I.L.F."/>
            <person name="Oliveira U."/>
            <person name="Santos F.R."/>
            <person name="Vidigal T.H.D.A."/>
            <person name="Brescovit A.D."/>
            <person name="Santos A.J."/>
        </authorList>
    </citation>
    <scope>NUCLEOTIDE SEQUENCE</scope>
    <source>
        <tissue evidence="2">Shoot tissue taken approximately 20 cm above the soil surface</tissue>
    </source>
</reference>
<protein>
    <submittedName>
        <fullName evidence="2">Uncharacterized protein</fullName>
    </submittedName>
</protein>
<accession>A0A0A9D8V6</accession>
<reference evidence="2" key="2">
    <citation type="journal article" date="2015" name="Data Brief">
        <title>Shoot transcriptome of the giant reed, Arundo donax.</title>
        <authorList>
            <person name="Barrero R.A."/>
            <person name="Guerrero F.D."/>
            <person name="Moolhuijzen P."/>
            <person name="Goolsby J.A."/>
            <person name="Tidwell J."/>
            <person name="Bellgard S.E."/>
            <person name="Bellgard M.I."/>
        </authorList>
    </citation>
    <scope>NUCLEOTIDE SEQUENCE</scope>
    <source>
        <tissue evidence="2">Shoot tissue taken approximately 20 cm above the soil surface</tissue>
    </source>
</reference>
<feature type="chain" id="PRO_5002043535" evidence="1">
    <location>
        <begin position="28"/>
        <end position="55"/>
    </location>
</feature>
<dbReference type="AlphaFoldDB" id="A0A0A9D8V6"/>
<feature type="signal peptide" evidence="1">
    <location>
        <begin position="1"/>
        <end position="27"/>
    </location>
</feature>
<evidence type="ECO:0000256" key="1">
    <source>
        <dbReference type="SAM" id="SignalP"/>
    </source>
</evidence>